<organism evidence="2 3">
    <name type="scientific">Lentinus tigrinus ALCF2SS1-6</name>
    <dbReference type="NCBI Taxonomy" id="1328759"/>
    <lineage>
        <taxon>Eukaryota</taxon>
        <taxon>Fungi</taxon>
        <taxon>Dikarya</taxon>
        <taxon>Basidiomycota</taxon>
        <taxon>Agaricomycotina</taxon>
        <taxon>Agaricomycetes</taxon>
        <taxon>Polyporales</taxon>
        <taxon>Polyporaceae</taxon>
        <taxon>Lentinus</taxon>
    </lineage>
</organism>
<dbReference type="InterPro" id="IPR036249">
    <property type="entry name" value="Thioredoxin-like_sf"/>
</dbReference>
<dbReference type="OrthoDB" id="412788at2759"/>
<dbReference type="Gene3D" id="3.40.30.10">
    <property type="entry name" value="Glutaredoxin"/>
    <property type="match status" value="1"/>
</dbReference>
<dbReference type="EMBL" id="ML122257">
    <property type="protein sequence ID" value="RPD63006.1"/>
    <property type="molecule type" value="Genomic_DNA"/>
</dbReference>
<proteinExistence type="predicted"/>
<evidence type="ECO:0000313" key="3">
    <source>
        <dbReference type="Proteomes" id="UP000313359"/>
    </source>
</evidence>
<keyword evidence="3" id="KW-1185">Reference proteome</keyword>
<dbReference type="Proteomes" id="UP000313359">
    <property type="component" value="Unassembled WGS sequence"/>
</dbReference>
<dbReference type="InterPro" id="IPR036282">
    <property type="entry name" value="Glutathione-S-Trfase_C_sf"/>
</dbReference>
<protein>
    <recommendedName>
        <fullName evidence="1">GST N-terminal domain-containing protein</fullName>
    </recommendedName>
</protein>
<gene>
    <name evidence="2" type="ORF">L227DRAFT_599271</name>
</gene>
<evidence type="ECO:0000259" key="1">
    <source>
        <dbReference type="PROSITE" id="PS50404"/>
    </source>
</evidence>
<dbReference type="PROSITE" id="PS50404">
    <property type="entry name" value="GST_NTER"/>
    <property type="match status" value="1"/>
</dbReference>
<dbReference type="SUPFAM" id="SSF52833">
    <property type="entry name" value="Thioredoxin-like"/>
    <property type="match status" value="1"/>
</dbReference>
<reference evidence="2" key="1">
    <citation type="journal article" date="2018" name="Genome Biol. Evol.">
        <title>Genomics and development of Lentinus tigrinus, a white-rot wood-decaying mushroom with dimorphic fruiting bodies.</title>
        <authorList>
            <person name="Wu B."/>
            <person name="Xu Z."/>
            <person name="Knudson A."/>
            <person name="Carlson A."/>
            <person name="Chen N."/>
            <person name="Kovaka S."/>
            <person name="LaButti K."/>
            <person name="Lipzen A."/>
            <person name="Pennachio C."/>
            <person name="Riley R."/>
            <person name="Schakwitz W."/>
            <person name="Umezawa K."/>
            <person name="Ohm R.A."/>
            <person name="Grigoriev I.V."/>
            <person name="Nagy L.G."/>
            <person name="Gibbons J."/>
            <person name="Hibbett D."/>
        </authorList>
    </citation>
    <scope>NUCLEOTIDE SEQUENCE [LARGE SCALE GENOMIC DNA]</scope>
    <source>
        <strain evidence="2">ALCF2SS1-6</strain>
    </source>
</reference>
<dbReference type="AlphaFoldDB" id="A0A5C2SNE0"/>
<sequence length="275" mass="30306">MSQPIFYTFGMSVWAAAGELAIAELGYPEDAIETKVVNLAEGANFSPEFVKINPHATLPTLVANGKTYTNTKDVISYLVEHAPKKVAKGTAFIDKVHEDKVDPNAPLLLARDEEELKAHASGFPLLFLQNRQNSLEKHSTLPEAAAFKEFYDGKKAGNGGFLAIYKGEVPEDAKQHFFKQSIAHWKNIVAFILDELPAVLPESGFLGGDTPGEDDFHLGAWLARITFFVGGKPDKDGYKALEKETKKPVPAKVAAYWLAWAERASFKKVYENGLH</sequence>
<accession>A0A5C2SNE0</accession>
<feature type="domain" description="GST N-terminal" evidence="1">
    <location>
        <begin position="2"/>
        <end position="86"/>
    </location>
</feature>
<dbReference type="CDD" id="cd00299">
    <property type="entry name" value="GST_C_family"/>
    <property type="match status" value="1"/>
</dbReference>
<dbReference type="SUPFAM" id="SSF47616">
    <property type="entry name" value="GST C-terminal domain-like"/>
    <property type="match status" value="1"/>
</dbReference>
<dbReference type="InterPro" id="IPR004045">
    <property type="entry name" value="Glutathione_S-Trfase_N"/>
</dbReference>
<dbReference type="Pfam" id="PF13417">
    <property type="entry name" value="GST_N_3"/>
    <property type="match status" value="1"/>
</dbReference>
<dbReference type="STRING" id="1328759.A0A5C2SNE0"/>
<name>A0A5C2SNE0_9APHY</name>
<evidence type="ECO:0000313" key="2">
    <source>
        <dbReference type="EMBL" id="RPD63006.1"/>
    </source>
</evidence>